<organism evidence="8 9">
    <name type="scientific">Aspergillus aculeatus (strain ATCC 16872 / CBS 172.66 / WB 5094)</name>
    <dbReference type="NCBI Taxonomy" id="690307"/>
    <lineage>
        <taxon>Eukaryota</taxon>
        <taxon>Fungi</taxon>
        <taxon>Dikarya</taxon>
        <taxon>Ascomycota</taxon>
        <taxon>Pezizomycotina</taxon>
        <taxon>Eurotiomycetes</taxon>
        <taxon>Eurotiomycetidae</taxon>
        <taxon>Eurotiales</taxon>
        <taxon>Aspergillaceae</taxon>
        <taxon>Aspergillus</taxon>
        <taxon>Aspergillus subgen. Circumdati</taxon>
    </lineage>
</organism>
<evidence type="ECO:0000313" key="9">
    <source>
        <dbReference type="Proteomes" id="UP000184546"/>
    </source>
</evidence>
<dbReference type="Proteomes" id="UP000184546">
    <property type="component" value="Unassembled WGS sequence"/>
</dbReference>
<protein>
    <recommendedName>
        <fullName evidence="7">Zn(2)-C6 fungal-type domain-containing protein</fullName>
    </recommendedName>
</protein>
<dbReference type="PROSITE" id="PS50048">
    <property type="entry name" value="ZN2_CY6_FUNGAL_2"/>
    <property type="match status" value="1"/>
</dbReference>
<reference evidence="9" key="1">
    <citation type="journal article" date="2017" name="Genome Biol.">
        <title>Comparative genomics reveals high biological diversity and specific adaptations in the industrially and medically important fungal genus Aspergillus.</title>
        <authorList>
            <person name="de Vries R.P."/>
            <person name="Riley R."/>
            <person name="Wiebenga A."/>
            <person name="Aguilar-Osorio G."/>
            <person name="Amillis S."/>
            <person name="Uchima C.A."/>
            <person name="Anderluh G."/>
            <person name="Asadollahi M."/>
            <person name="Askin M."/>
            <person name="Barry K."/>
            <person name="Battaglia E."/>
            <person name="Bayram O."/>
            <person name="Benocci T."/>
            <person name="Braus-Stromeyer S.A."/>
            <person name="Caldana C."/>
            <person name="Canovas D."/>
            <person name="Cerqueira G.C."/>
            <person name="Chen F."/>
            <person name="Chen W."/>
            <person name="Choi C."/>
            <person name="Clum A."/>
            <person name="Dos Santos R.A."/>
            <person name="Damasio A.R."/>
            <person name="Diallinas G."/>
            <person name="Emri T."/>
            <person name="Fekete E."/>
            <person name="Flipphi M."/>
            <person name="Freyberg S."/>
            <person name="Gallo A."/>
            <person name="Gournas C."/>
            <person name="Habgood R."/>
            <person name="Hainaut M."/>
            <person name="Harispe M.L."/>
            <person name="Henrissat B."/>
            <person name="Hilden K.S."/>
            <person name="Hope R."/>
            <person name="Hossain A."/>
            <person name="Karabika E."/>
            <person name="Karaffa L."/>
            <person name="Karanyi Z."/>
            <person name="Krasevec N."/>
            <person name="Kuo A."/>
            <person name="Kusch H."/>
            <person name="LaButti K."/>
            <person name="Lagendijk E.L."/>
            <person name="Lapidus A."/>
            <person name="Levasseur A."/>
            <person name="Lindquist E."/>
            <person name="Lipzen A."/>
            <person name="Logrieco A.F."/>
            <person name="MacCabe A."/>
            <person name="Maekelae M.R."/>
            <person name="Malavazi I."/>
            <person name="Melin P."/>
            <person name="Meyer V."/>
            <person name="Mielnichuk N."/>
            <person name="Miskei M."/>
            <person name="Molnar A.P."/>
            <person name="Mule G."/>
            <person name="Ngan C.Y."/>
            <person name="Orejas M."/>
            <person name="Orosz E."/>
            <person name="Ouedraogo J.P."/>
            <person name="Overkamp K.M."/>
            <person name="Park H.-S."/>
            <person name="Perrone G."/>
            <person name="Piumi F."/>
            <person name="Punt P.J."/>
            <person name="Ram A.F."/>
            <person name="Ramon A."/>
            <person name="Rauscher S."/>
            <person name="Record E."/>
            <person name="Riano-Pachon D.M."/>
            <person name="Robert V."/>
            <person name="Roehrig J."/>
            <person name="Ruller R."/>
            <person name="Salamov A."/>
            <person name="Salih N.S."/>
            <person name="Samson R.A."/>
            <person name="Sandor E."/>
            <person name="Sanguinetti M."/>
            <person name="Schuetze T."/>
            <person name="Sepcic K."/>
            <person name="Shelest E."/>
            <person name="Sherlock G."/>
            <person name="Sophianopoulou V."/>
            <person name="Squina F.M."/>
            <person name="Sun H."/>
            <person name="Susca A."/>
            <person name="Todd R.B."/>
            <person name="Tsang A."/>
            <person name="Unkles S.E."/>
            <person name="van de Wiele N."/>
            <person name="van Rossen-Uffink D."/>
            <person name="Oliveira J.V."/>
            <person name="Vesth T.C."/>
            <person name="Visser J."/>
            <person name="Yu J.-H."/>
            <person name="Zhou M."/>
            <person name="Andersen M.R."/>
            <person name="Archer D.B."/>
            <person name="Baker S.E."/>
            <person name="Benoit I."/>
            <person name="Brakhage A.A."/>
            <person name="Braus G.H."/>
            <person name="Fischer R."/>
            <person name="Frisvad J.C."/>
            <person name="Goldman G.H."/>
            <person name="Houbraken J."/>
            <person name="Oakley B."/>
            <person name="Pocsi I."/>
            <person name="Scazzocchio C."/>
            <person name="Seiboth B."/>
            <person name="vanKuyk P.A."/>
            <person name="Wortman J."/>
            <person name="Dyer P.S."/>
            <person name="Grigoriev I.V."/>
        </authorList>
    </citation>
    <scope>NUCLEOTIDE SEQUENCE [LARGE SCALE GENOMIC DNA]</scope>
    <source>
        <strain evidence="9">ATCC 16872 / CBS 172.66 / WB 5094</strain>
    </source>
</reference>
<dbReference type="SUPFAM" id="SSF57701">
    <property type="entry name" value="Zn2/Cys6 DNA-binding domain"/>
    <property type="match status" value="1"/>
</dbReference>
<sequence length="666" mass="74696">MKSRPLTVTNRVSSSPLPDRKRRDQKPRVLLSCTSCRERKLRCDRARPCSNCRNRNHGTSCHYVQAHTRAAHVTREHCAPHGECTWSNPEIGKDKRSTPGARLLPSESSGTRFVHPSHWRALMDDATRKLEINPSHAQIKSSGNSVHLLSGLSQNVSIDELIVSLPSRTVADRLTPTDLFTAVIIHVPTFQTQCRQFWQSPATVSPAWLALLYGVLACGVWIEHFLDPIMAYSEVPQSFYALREKSAVALSKSDLTVPGRFKVEATLIYLGIEYLQSNESKTGVSILLGIVSRLATMMGYHQSAHLCHPPLLAFEAEMRCRAWLLLSVIDNVVASQTGLPRVIYQGLTNSARPRNLLDDDFNSTMSVLPSSRSTTETLSHVVYMLALDDLYSVANEIADLAAKGPISPDSTARLGQQLDALRNGLPCSLRRRSPITPTMEYDKVIMQRTLEIVYQRSRCILHRQYLISSESNPDFDAFRWACVDAARCVLEQQCLLFQEALHGPRNRKRVWFGASRSVSDCLTAAMVICLEVINRTRVTSQPSLTSDASTELIHTLHRTYLNLKQTPKPPIEITKAAEILATMLGRMGYAVTWNSNSDETHPSTDPSNPKISNPQVQETTPQSGLLSSPWPVFDDLVHGDSPFEMFDWAYWDREMRQLNGAFYDIM</sequence>
<dbReference type="STRING" id="690307.A0A1L9X4R6"/>
<dbReference type="GO" id="GO:0008270">
    <property type="term" value="F:zinc ion binding"/>
    <property type="evidence" value="ECO:0007669"/>
    <property type="project" value="InterPro"/>
</dbReference>
<dbReference type="VEuPathDB" id="FungiDB:ASPACDRAFT_49628"/>
<feature type="region of interest" description="Disordered" evidence="6">
    <location>
        <begin position="1"/>
        <end position="26"/>
    </location>
</feature>
<dbReference type="InterPro" id="IPR050613">
    <property type="entry name" value="Sec_Metabolite_Reg"/>
</dbReference>
<feature type="region of interest" description="Disordered" evidence="6">
    <location>
        <begin position="594"/>
        <end position="627"/>
    </location>
</feature>
<feature type="compositionally biased region" description="Polar residues" evidence="6">
    <location>
        <begin position="594"/>
        <end position="626"/>
    </location>
</feature>
<name>A0A1L9X4R6_ASPA1</name>
<dbReference type="EMBL" id="KV878971">
    <property type="protein sequence ID" value="OJK03441.1"/>
    <property type="molecule type" value="Genomic_DNA"/>
</dbReference>
<dbReference type="GeneID" id="30976079"/>
<keyword evidence="5" id="KW-0539">Nucleus</keyword>
<dbReference type="CDD" id="cd12148">
    <property type="entry name" value="fungal_TF_MHR"/>
    <property type="match status" value="1"/>
</dbReference>
<feature type="region of interest" description="Disordered" evidence="6">
    <location>
        <begin position="89"/>
        <end position="112"/>
    </location>
</feature>
<evidence type="ECO:0000256" key="3">
    <source>
        <dbReference type="ARBA" id="ARBA00023125"/>
    </source>
</evidence>
<dbReference type="SMART" id="SM00066">
    <property type="entry name" value="GAL4"/>
    <property type="match status" value="1"/>
</dbReference>
<comment type="subcellular location">
    <subcellularLocation>
        <location evidence="1">Nucleus</location>
    </subcellularLocation>
</comment>
<dbReference type="GO" id="GO:0005634">
    <property type="term" value="C:nucleus"/>
    <property type="evidence" value="ECO:0007669"/>
    <property type="project" value="UniProtKB-SubCell"/>
</dbReference>
<keyword evidence="2" id="KW-0805">Transcription regulation</keyword>
<dbReference type="GO" id="GO:0000981">
    <property type="term" value="F:DNA-binding transcription factor activity, RNA polymerase II-specific"/>
    <property type="evidence" value="ECO:0007669"/>
    <property type="project" value="InterPro"/>
</dbReference>
<keyword evidence="9" id="KW-1185">Reference proteome</keyword>
<proteinExistence type="predicted"/>
<dbReference type="OrthoDB" id="4934715at2759"/>
<gene>
    <name evidence="8" type="ORF">ASPACDRAFT_49628</name>
</gene>
<evidence type="ECO:0000256" key="2">
    <source>
        <dbReference type="ARBA" id="ARBA00023015"/>
    </source>
</evidence>
<dbReference type="GO" id="GO:0003677">
    <property type="term" value="F:DNA binding"/>
    <property type="evidence" value="ECO:0007669"/>
    <property type="project" value="UniProtKB-KW"/>
</dbReference>
<dbReference type="GO" id="GO:0009893">
    <property type="term" value="P:positive regulation of metabolic process"/>
    <property type="evidence" value="ECO:0007669"/>
    <property type="project" value="UniProtKB-ARBA"/>
</dbReference>
<dbReference type="AlphaFoldDB" id="A0A1L9X4R6"/>
<keyword evidence="4" id="KW-0804">Transcription</keyword>
<evidence type="ECO:0000256" key="5">
    <source>
        <dbReference type="ARBA" id="ARBA00023242"/>
    </source>
</evidence>
<dbReference type="Pfam" id="PF00172">
    <property type="entry name" value="Zn_clus"/>
    <property type="match status" value="1"/>
</dbReference>
<dbReference type="CDD" id="cd00067">
    <property type="entry name" value="GAL4"/>
    <property type="match status" value="1"/>
</dbReference>
<dbReference type="PROSITE" id="PS00463">
    <property type="entry name" value="ZN2_CY6_FUNGAL_1"/>
    <property type="match status" value="1"/>
</dbReference>
<accession>A0A1L9X4R6</accession>
<dbReference type="OMA" id="LPRVIYQ"/>
<dbReference type="InterPro" id="IPR036864">
    <property type="entry name" value="Zn2-C6_fun-type_DNA-bd_sf"/>
</dbReference>
<evidence type="ECO:0000259" key="7">
    <source>
        <dbReference type="PROSITE" id="PS50048"/>
    </source>
</evidence>
<dbReference type="PANTHER" id="PTHR31001:SF86">
    <property type="entry name" value="ZN(II)2CYS6 TRANSCRIPTION FACTOR (EUROFUNG)"/>
    <property type="match status" value="1"/>
</dbReference>
<evidence type="ECO:0000256" key="6">
    <source>
        <dbReference type="SAM" id="MobiDB-lite"/>
    </source>
</evidence>
<dbReference type="PANTHER" id="PTHR31001">
    <property type="entry name" value="UNCHARACTERIZED TRANSCRIPTIONAL REGULATORY PROTEIN"/>
    <property type="match status" value="1"/>
</dbReference>
<evidence type="ECO:0000256" key="1">
    <source>
        <dbReference type="ARBA" id="ARBA00004123"/>
    </source>
</evidence>
<dbReference type="RefSeq" id="XP_020059780.1">
    <property type="nucleotide sequence ID" value="XM_020202265.1"/>
</dbReference>
<dbReference type="Gene3D" id="4.10.240.10">
    <property type="entry name" value="Zn(2)-C6 fungal-type DNA-binding domain"/>
    <property type="match status" value="1"/>
</dbReference>
<feature type="compositionally biased region" description="Polar residues" evidence="6">
    <location>
        <begin position="1"/>
        <end position="16"/>
    </location>
</feature>
<evidence type="ECO:0000313" key="8">
    <source>
        <dbReference type="EMBL" id="OJK03441.1"/>
    </source>
</evidence>
<keyword evidence="3" id="KW-0238">DNA-binding</keyword>
<evidence type="ECO:0000256" key="4">
    <source>
        <dbReference type="ARBA" id="ARBA00023163"/>
    </source>
</evidence>
<feature type="domain" description="Zn(2)-C6 fungal-type" evidence="7">
    <location>
        <begin position="32"/>
        <end position="63"/>
    </location>
</feature>
<dbReference type="InterPro" id="IPR001138">
    <property type="entry name" value="Zn2Cys6_DnaBD"/>
</dbReference>